<feature type="transmembrane region" description="Helical" evidence="1">
    <location>
        <begin position="103"/>
        <end position="127"/>
    </location>
</feature>
<organism evidence="2 3">
    <name type="scientific">Vitrella brassicaformis (strain CCMP3155)</name>
    <dbReference type="NCBI Taxonomy" id="1169540"/>
    <lineage>
        <taxon>Eukaryota</taxon>
        <taxon>Sar</taxon>
        <taxon>Alveolata</taxon>
        <taxon>Colpodellida</taxon>
        <taxon>Vitrellaceae</taxon>
        <taxon>Vitrella</taxon>
    </lineage>
</organism>
<proteinExistence type="predicted"/>
<keyword evidence="3" id="KW-1185">Reference proteome</keyword>
<accession>A0A0G4G8U9</accession>
<dbReference type="OMA" id="MYLANIM"/>
<protein>
    <submittedName>
        <fullName evidence="2">Uncharacterized protein</fullName>
    </submittedName>
</protein>
<keyword evidence="1" id="KW-0812">Transmembrane</keyword>
<evidence type="ECO:0000313" key="2">
    <source>
        <dbReference type="EMBL" id="CEM25233.1"/>
    </source>
</evidence>
<feature type="transmembrane region" description="Helical" evidence="1">
    <location>
        <begin position="6"/>
        <end position="29"/>
    </location>
</feature>
<reference evidence="2 3" key="1">
    <citation type="submission" date="2014-11" db="EMBL/GenBank/DDBJ databases">
        <authorList>
            <person name="Zhu J."/>
            <person name="Qi W."/>
            <person name="Song R."/>
        </authorList>
    </citation>
    <scope>NUCLEOTIDE SEQUENCE [LARGE SCALE GENOMIC DNA]</scope>
</reference>
<dbReference type="VEuPathDB" id="CryptoDB:Vbra_22036"/>
<name>A0A0G4G8U9_VITBC</name>
<sequence length="130" mass="13973">MAVEHLALRVIHGINVAAAGFFGLSALFAPKFAATQLFSGSIAPSHSLSVTGALWTSISLGSACGLYNPLPFASILLIQLLYKGLFVVFHTLPWLAGGRKTSFPAIMSAVFMFWIVVNPFIIPWGYLFAI</sequence>
<evidence type="ECO:0000256" key="1">
    <source>
        <dbReference type="SAM" id="Phobius"/>
    </source>
</evidence>
<gene>
    <name evidence="2" type="ORF">Vbra_22036</name>
</gene>
<keyword evidence="1" id="KW-1133">Transmembrane helix</keyword>
<dbReference type="PhylomeDB" id="A0A0G4G8U9"/>
<dbReference type="Proteomes" id="UP000041254">
    <property type="component" value="Unassembled WGS sequence"/>
</dbReference>
<feature type="transmembrane region" description="Helical" evidence="1">
    <location>
        <begin position="76"/>
        <end position="96"/>
    </location>
</feature>
<keyword evidence="1" id="KW-0472">Membrane</keyword>
<dbReference type="InParanoid" id="A0A0G4G8U9"/>
<dbReference type="EMBL" id="CDMY01000593">
    <property type="protein sequence ID" value="CEM25233.1"/>
    <property type="molecule type" value="Genomic_DNA"/>
</dbReference>
<evidence type="ECO:0000313" key="3">
    <source>
        <dbReference type="Proteomes" id="UP000041254"/>
    </source>
</evidence>
<dbReference type="AlphaFoldDB" id="A0A0G4G8U9"/>